<reference evidence="1" key="1">
    <citation type="submission" date="2023-03" db="EMBL/GenBank/DDBJ databases">
        <title>Massive genome expansion in bonnet fungi (Mycena s.s.) driven by repeated elements and novel gene families across ecological guilds.</title>
        <authorList>
            <consortium name="Lawrence Berkeley National Laboratory"/>
            <person name="Harder C.B."/>
            <person name="Miyauchi S."/>
            <person name="Viragh M."/>
            <person name="Kuo A."/>
            <person name="Thoen E."/>
            <person name="Andreopoulos B."/>
            <person name="Lu D."/>
            <person name="Skrede I."/>
            <person name="Drula E."/>
            <person name="Henrissat B."/>
            <person name="Morin E."/>
            <person name="Kohler A."/>
            <person name="Barry K."/>
            <person name="LaButti K."/>
            <person name="Morin E."/>
            <person name="Salamov A."/>
            <person name="Lipzen A."/>
            <person name="Mereny Z."/>
            <person name="Hegedus B."/>
            <person name="Baldrian P."/>
            <person name="Stursova M."/>
            <person name="Weitz H."/>
            <person name="Taylor A."/>
            <person name="Grigoriev I.V."/>
            <person name="Nagy L.G."/>
            <person name="Martin F."/>
            <person name="Kauserud H."/>
        </authorList>
    </citation>
    <scope>NUCLEOTIDE SEQUENCE</scope>
    <source>
        <strain evidence="1">9144</strain>
    </source>
</reference>
<evidence type="ECO:0000313" key="1">
    <source>
        <dbReference type="EMBL" id="KAJ7196409.1"/>
    </source>
</evidence>
<accession>A0AAD6UY61</accession>
<sequence length="254" mass="27826">MLASCNRRTRRRVGRVAVYMHVLLLPSPSLWDPGNGALSSPSTCRAYLRRLLPPTPRRANLAPAQRLHTVHPDLAHVAHALRSAFPSNAILRGATRKAWTHRGLFTRRRRNLRHCNLKMTAHRLFLFLPRLSTSGLVAACLPGECPVVVFCLSSIEVRVPCCTEQLLTDTTICGAAVHLRVASTLPHHIDWQDVTRTVPCAWKCVTLASNSIQLTSAHNIALEFVVDVSFSSCDPGHIAHRAACGAHCAPGPDG</sequence>
<dbReference type="Proteomes" id="UP001219525">
    <property type="component" value="Unassembled WGS sequence"/>
</dbReference>
<organism evidence="1 2">
    <name type="scientific">Mycena pura</name>
    <dbReference type="NCBI Taxonomy" id="153505"/>
    <lineage>
        <taxon>Eukaryota</taxon>
        <taxon>Fungi</taxon>
        <taxon>Dikarya</taxon>
        <taxon>Basidiomycota</taxon>
        <taxon>Agaricomycotina</taxon>
        <taxon>Agaricomycetes</taxon>
        <taxon>Agaricomycetidae</taxon>
        <taxon>Agaricales</taxon>
        <taxon>Marasmiineae</taxon>
        <taxon>Mycenaceae</taxon>
        <taxon>Mycena</taxon>
    </lineage>
</organism>
<gene>
    <name evidence="1" type="ORF">GGX14DRAFT_574980</name>
</gene>
<dbReference type="AlphaFoldDB" id="A0AAD6UY61"/>
<evidence type="ECO:0000313" key="2">
    <source>
        <dbReference type="Proteomes" id="UP001219525"/>
    </source>
</evidence>
<dbReference type="EMBL" id="JARJCW010000084">
    <property type="protein sequence ID" value="KAJ7196409.1"/>
    <property type="molecule type" value="Genomic_DNA"/>
</dbReference>
<comment type="caution">
    <text evidence="1">The sequence shown here is derived from an EMBL/GenBank/DDBJ whole genome shotgun (WGS) entry which is preliminary data.</text>
</comment>
<name>A0AAD6UY61_9AGAR</name>
<keyword evidence="2" id="KW-1185">Reference proteome</keyword>
<proteinExistence type="predicted"/>
<protein>
    <submittedName>
        <fullName evidence="1">Uncharacterized protein</fullName>
    </submittedName>
</protein>